<feature type="transmembrane region" description="Helical" evidence="10">
    <location>
        <begin position="407"/>
        <end position="434"/>
    </location>
</feature>
<evidence type="ECO:0000256" key="3">
    <source>
        <dbReference type="ARBA" id="ARBA00008335"/>
    </source>
</evidence>
<dbReference type="PROSITE" id="PS50850">
    <property type="entry name" value="MFS"/>
    <property type="match status" value="1"/>
</dbReference>
<evidence type="ECO:0000313" key="12">
    <source>
        <dbReference type="EMBL" id="EWZ33923.1"/>
    </source>
</evidence>
<keyword evidence="6 10" id="KW-1133">Transmembrane helix</keyword>
<protein>
    <recommendedName>
        <fullName evidence="11">Major facilitator superfamily (MFS) profile domain-containing protein</fullName>
    </recommendedName>
</protein>
<evidence type="ECO:0000259" key="11">
    <source>
        <dbReference type="PROSITE" id="PS50850"/>
    </source>
</evidence>
<dbReference type="InterPro" id="IPR036259">
    <property type="entry name" value="MFS_trans_sf"/>
</dbReference>
<evidence type="ECO:0000256" key="6">
    <source>
        <dbReference type="ARBA" id="ARBA00022989"/>
    </source>
</evidence>
<feature type="transmembrane region" description="Helical" evidence="10">
    <location>
        <begin position="441"/>
        <end position="463"/>
    </location>
</feature>
<dbReference type="InterPro" id="IPR011701">
    <property type="entry name" value="MFS"/>
</dbReference>
<dbReference type="HOGENOM" id="CLU_008556_0_0_1"/>
<dbReference type="Pfam" id="PF07690">
    <property type="entry name" value="MFS_1"/>
    <property type="match status" value="1"/>
</dbReference>
<evidence type="ECO:0000256" key="8">
    <source>
        <dbReference type="ARBA" id="ARBA00023180"/>
    </source>
</evidence>
<feature type="domain" description="Major facilitator superfamily (MFS) profile" evidence="11">
    <location>
        <begin position="69"/>
        <end position="503"/>
    </location>
</feature>
<sequence length="1156" mass="129701">MTSKLDGLSFQDSRTPNHWSEIPLHDQLPQAANQDAVLDTFDETFRVEFEGDHDPFSPRNMPLLNKWLIVMVVCTATICVTCTSSIYTTTYTQLERDFSATRISSVLGLSTFVLGIAFGPLLTGPLSEHYGRRLIYLVSWSMFVIWTIPSALAQNMLTLIITRFFNGFFGSAFLSVAGGTVGDIFSRDQLQRPMVLVSLAPFIGPSIGPLLGGFINSYLHWRWTYYLILVWATILLIGVAFVPETFHPIVLRIKARKLRSETGDDRYWVSCGQMNKTRWKTVALTLMRPFQLFFLEPMCLCLNLYSATLLGILYLFFGTLPQIFRTNHGMNLWQSGLTFLGIIAGMIVAAATNPVWIRIRFWLLDKHKGTRAYGHSHPEYQLPPAIAGGALIPIGLFWFAWTTQGNVHWLVPVMGSSLFGCGVILVFNGIFTFLVEAYSNYAASALASNSFARASIAAAFPLIQLPMYDKLGYHWGTSVLAFMTVAMMPFPWLFFKYGRPPTRHLIEFQVKYVTVVDEGRFDVMAKNMIVLHVSKPMFFYEAEGIEQRRETPPDVFQYATDTGYIQNAALAISPTNARTPRPLPFQPAAQGTILPTALSSSGHQTSTTQVNEPVIGHMGRLVADDRQAPMFGGSTTGVHFISQAEQQLQLLHMHKDALPSCAYGLYLHSPWKASVHSSASPVVDIIAQLPPNTIEIVEATIDRWTPLYPIVHKSSTIDAIHGLLSSYQSRGYDVVILYQTLALLALGMIGQKEDCIQQHNHFLCASEPFYMISTTLLERVIGQPCLQSLQGLVITQIYVQLSGRYSTASHISGLATRLAQNLGLHRHSDRFKFDPLETELRRRAWWCQYSLDAFSSAYHGMPRLIRDQDVDTDFPTSVDHNLLSRTHVEFPLPGERSQVDTAISLFKLARIIGRTLEDLYTTTRRRGGVTKIARLQAELNMWERVVLEPELESEPATSMTTKSLEATFLRVAHCVATIHIHRPALSFTTADPQFVSSLKACGQASAKLVELLSSSLRTLGTNHATGQVMMSDWSETLLVTLLYPNGIHMLWQAGLTILFTGWKGYPVTVDQDENLIQICIATLREFHRHTDDVGNHIGQCADILELLCKKVFSELETLPNLEQLQWNIWDWPIASALELVNTLDIIPLDLNLNLYQ</sequence>
<feature type="transmembrane region" description="Helical" evidence="10">
    <location>
        <begin position="99"/>
        <end position="122"/>
    </location>
</feature>
<feature type="transmembrane region" description="Helical" evidence="10">
    <location>
        <begin position="194"/>
        <end position="219"/>
    </location>
</feature>
<comment type="subcellular location">
    <subcellularLocation>
        <location evidence="2">Cell membrane</location>
    </subcellularLocation>
    <subcellularLocation>
        <location evidence="1">Membrane</location>
        <topology evidence="1">Multi-pass membrane protein</topology>
    </subcellularLocation>
</comment>
<dbReference type="PANTHER" id="PTHR23502:SF7">
    <property type="entry name" value="DRUG_PROTON ANTIPORTER YHK8-RELATED"/>
    <property type="match status" value="1"/>
</dbReference>
<evidence type="ECO:0000256" key="1">
    <source>
        <dbReference type="ARBA" id="ARBA00004141"/>
    </source>
</evidence>
<dbReference type="AlphaFoldDB" id="W9JXJ1"/>
<reference evidence="12" key="2">
    <citation type="submission" date="2012-06" db="EMBL/GenBank/DDBJ databases">
        <title>Annotation of the Genome Sequence of Fusarium oxysporum Fo47.</title>
        <authorList>
            <consortium name="The Broad Institute Genomics Platform"/>
            <person name="Ma L.-J."/>
            <person name="Corby-Kistler H."/>
            <person name="Broz K."/>
            <person name="Gale L.R."/>
            <person name="Jonkers W."/>
            <person name="O'Donnell K."/>
            <person name="Ploetz R."/>
            <person name="Steinberg C."/>
            <person name="Schwartz D.C."/>
            <person name="VanEtten H."/>
            <person name="Zhou S."/>
            <person name="Young S.K."/>
            <person name="Zeng Q."/>
            <person name="Gargeya S."/>
            <person name="Fitzgerald M."/>
            <person name="Abouelleil A."/>
            <person name="Alvarado L."/>
            <person name="Chapman S.B."/>
            <person name="Gainer-Dewar J."/>
            <person name="Goldberg J."/>
            <person name="Griggs A."/>
            <person name="Gujja S."/>
            <person name="Hansen M."/>
            <person name="Howarth C."/>
            <person name="Imamovic A."/>
            <person name="Ireland A."/>
            <person name="Larimer J."/>
            <person name="McCowan C."/>
            <person name="Murphy C."/>
            <person name="Pearson M."/>
            <person name="Poon T.W."/>
            <person name="Priest M."/>
            <person name="Roberts A."/>
            <person name="Saif S."/>
            <person name="Shea T."/>
            <person name="Sykes S."/>
            <person name="Wortman J."/>
            <person name="Nusbaum C."/>
            <person name="Birren B."/>
        </authorList>
    </citation>
    <scope>NUCLEOTIDE SEQUENCE</scope>
    <source>
        <strain evidence="12">Fo47</strain>
    </source>
</reference>
<dbReference type="InterPro" id="IPR007219">
    <property type="entry name" value="XnlR_reg_dom"/>
</dbReference>
<proteinExistence type="inferred from homology"/>
<reference evidence="12" key="1">
    <citation type="submission" date="2011-06" db="EMBL/GenBank/DDBJ databases">
        <title>The Genome Sequence of Fusarium oxysporum Fo47.</title>
        <authorList>
            <consortium name="The Broad Institute Genome Sequencing Platform"/>
            <person name="Ma L.-J."/>
            <person name="Gale L.R."/>
            <person name="Schwartz D.C."/>
            <person name="Zhou S."/>
            <person name="Corby-Kistler H."/>
            <person name="Young S.K."/>
            <person name="Zeng Q."/>
            <person name="Gargeya S."/>
            <person name="Fitzgerald M."/>
            <person name="Haas B."/>
            <person name="Abouelleil A."/>
            <person name="Alvarado L."/>
            <person name="Arachchi H.M."/>
            <person name="Berlin A."/>
            <person name="Brown A."/>
            <person name="Chapman S.B."/>
            <person name="Chen Z."/>
            <person name="Dunbar C."/>
            <person name="Freedman E."/>
            <person name="Gearin G."/>
            <person name="Gellesch M."/>
            <person name="Goldberg J."/>
            <person name="Griggs A."/>
            <person name="Gujja S."/>
            <person name="Heiman D."/>
            <person name="Howarth C."/>
            <person name="Larson L."/>
            <person name="Lui A."/>
            <person name="MacDonald P.J.P."/>
            <person name="Mehta T."/>
            <person name="Montmayeur A."/>
            <person name="Murphy C."/>
            <person name="Neiman D."/>
            <person name="Pearson M."/>
            <person name="Priest M."/>
            <person name="Roberts A."/>
            <person name="Saif S."/>
            <person name="Shea T."/>
            <person name="Shenoy N."/>
            <person name="Sisk P."/>
            <person name="Stolte C."/>
            <person name="Sykes S."/>
            <person name="Wortman J."/>
            <person name="Nusbaum C."/>
            <person name="Birren B."/>
        </authorList>
    </citation>
    <scope>NUCLEOTIDE SEQUENCE [LARGE SCALE GENOMIC DNA]</scope>
    <source>
        <strain evidence="12">Fo47</strain>
    </source>
</reference>
<dbReference type="InterPro" id="IPR005829">
    <property type="entry name" value="Sugar_transporter_CS"/>
</dbReference>
<dbReference type="PANTHER" id="PTHR23502">
    <property type="entry name" value="MAJOR FACILITATOR SUPERFAMILY"/>
    <property type="match status" value="1"/>
</dbReference>
<feature type="transmembrane region" description="Helical" evidence="10">
    <location>
        <begin position="225"/>
        <end position="250"/>
    </location>
</feature>
<keyword evidence="8" id="KW-0325">Glycoprotein</keyword>
<feature type="transmembrane region" description="Helical" evidence="10">
    <location>
        <begin position="293"/>
        <end position="317"/>
    </location>
</feature>
<dbReference type="VEuPathDB" id="FungiDB:FOZG_13609"/>
<dbReference type="CDD" id="cd12148">
    <property type="entry name" value="fungal_TF_MHR"/>
    <property type="match status" value="1"/>
</dbReference>
<keyword evidence="4" id="KW-1003">Cell membrane</keyword>
<feature type="transmembrane region" description="Helical" evidence="10">
    <location>
        <begin position="337"/>
        <end position="359"/>
    </location>
</feature>
<organism evidence="12">
    <name type="scientific">Fusarium oxysporum Fo47</name>
    <dbReference type="NCBI Taxonomy" id="660027"/>
    <lineage>
        <taxon>Eukaryota</taxon>
        <taxon>Fungi</taxon>
        <taxon>Dikarya</taxon>
        <taxon>Ascomycota</taxon>
        <taxon>Pezizomycotina</taxon>
        <taxon>Sordariomycetes</taxon>
        <taxon>Hypocreomycetidae</taxon>
        <taxon>Hypocreales</taxon>
        <taxon>Nectriaceae</taxon>
        <taxon>Fusarium</taxon>
        <taxon>Fusarium oxysporum species complex</taxon>
    </lineage>
</organism>
<keyword evidence="9" id="KW-0539">Nucleus</keyword>
<keyword evidence="7 10" id="KW-0472">Membrane</keyword>
<feature type="transmembrane region" description="Helical" evidence="10">
    <location>
        <begin position="134"/>
        <end position="152"/>
    </location>
</feature>
<comment type="similarity">
    <text evidence="3">Belongs to the major facilitator superfamily.</text>
</comment>
<evidence type="ECO:0000256" key="2">
    <source>
        <dbReference type="ARBA" id="ARBA00004236"/>
    </source>
</evidence>
<evidence type="ECO:0000256" key="5">
    <source>
        <dbReference type="ARBA" id="ARBA00022692"/>
    </source>
</evidence>
<dbReference type="SUPFAM" id="SSF103473">
    <property type="entry name" value="MFS general substrate transporter"/>
    <property type="match status" value="1"/>
</dbReference>
<evidence type="ECO:0000256" key="10">
    <source>
        <dbReference type="SAM" id="Phobius"/>
    </source>
</evidence>
<dbReference type="GO" id="GO:0005886">
    <property type="term" value="C:plasma membrane"/>
    <property type="evidence" value="ECO:0007669"/>
    <property type="project" value="UniProtKB-SubCell"/>
</dbReference>
<dbReference type="Pfam" id="PF04082">
    <property type="entry name" value="Fungal_trans"/>
    <property type="match status" value="1"/>
</dbReference>
<feature type="transmembrane region" description="Helical" evidence="10">
    <location>
        <begin position="164"/>
        <end position="182"/>
    </location>
</feature>
<dbReference type="GO" id="GO:0022857">
    <property type="term" value="F:transmembrane transporter activity"/>
    <property type="evidence" value="ECO:0007669"/>
    <property type="project" value="InterPro"/>
</dbReference>
<evidence type="ECO:0000256" key="9">
    <source>
        <dbReference type="ARBA" id="ARBA00023242"/>
    </source>
</evidence>
<dbReference type="Proteomes" id="UP000030766">
    <property type="component" value="Unassembled WGS sequence"/>
</dbReference>
<dbReference type="GO" id="GO:0003677">
    <property type="term" value="F:DNA binding"/>
    <property type="evidence" value="ECO:0007669"/>
    <property type="project" value="InterPro"/>
</dbReference>
<dbReference type="GO" id="GO:0140115">
    <property type="term" value="P:export across plasma membrane"/>
    <property type="evidence" value="ECO:0007669"/>
    <property type="project" value="UniProtKB-ARBA"/>
</dbReference>
<dbReference type="GO" id="GO:0006351">
    <property type="term" value="P:DNA-templated transcription"/>
    <property type="evidence" value="ECO:0007669"/>
    <property type="project" value="InterPro"/>
</dbReference>
<name>W9JXJ1_FUSOX</name>
<accession>W9JXJ1</accession>
<dbReference type="GO" id="GO:0042908">
    <property type="term" value="P:xenobiotic transport"/>
    <property type="evidence" value="ECO:0007669"/>
    <property type="project" value="UniProtKB-ARBA"/>
</dbReference>
<gene>
    <name evidence="12" type="ORF">FOZG_13609</name>
</gene>
<dbReference type="InterPro" id="IPR020846">
    <property type="entry name" value="MFS_dom"/>
</dbReference>
<dbReference type="SMART" id="SM00906">
    <property type="entry name" value="Fungal_trans"/>
    <property type="match status" value="1"/>
</dbReference>
<dbReference type="CDD" id="cd17323">
    <property type="entry name" value="MFS_Tpo1_MDR_like"/>
    <property type="match status" value="1"/>
</dbReference>
<feature type="transmembrane region" description="Helical" evidence="10">
    <location>
        <begin position="475"/>
        <end position="495"/>
    </location>
</feature>
<dbReference type="GO" id="GO:0008270">
    <property type="term" value="F:zinc ion binding"/>
    <property type="evidence" value="ECO:0007669"/>
    <property type="project" value="InterPro"/>
</dbReference>
<dbReference type="Gene3D" id="1.20.1250.20">
    <property type="entry name" value="MFS general substrate transporter like domains"/>
    <property type="match status" value="1"/>
</dbReference>
<keyword evidence="5 10" id="KW-0812">Transmembrane</keyword>
<feature type="transmembrane region" description="Helical" evidence="10">
    <location>
        <begin position="67"/>
        <end position="87"/>
    </location>
</feature>
<dbReference type="PROSITE" id="PS00216">
    <property type="entry name" value="SUGAR_TRANSPORT_1"/>
    <property type="match status" value="1"/>
</dbReference>
<dbReference type="EMBL" id="JH717905">
    <property type="protein sequence ID" value="EWZ33923.1"/>
    <property type="molecule type" value="Genomic_DNA"/>
</dbReference>
<dbReference type="FunFam" id="1.20.1250.20:FF:000082">
    <property type="entry name" value="MFS multidrug transporter, putative"/>
    <property type="match status" value="1"/>
</dbReference>
<evidence type="ECO:0000256" key="7">
    <source>
        <dbReference type="ARBA" id="ARBA00023136"/>
    </source>
</evidence>
<evidence type="ECO:0000256" key="4">
    <source>
        <dbReference type="ARBA" id="ARBA00022475"/>
    </source>
</evidence>
<feature type="transmembrane region" description="Helical" evidence="10">
    <location>
        <begin position="380"/>
        <end position="401"/>
    </location>
</feature>